<evidence type="ECO:0000313" key="2">
    <source>
        <dbReference type="Proteomes" id="UP000326837"/>
    </source>
</evidence>
<dbReference type="KEGG" id="lpav:PLANPX_1700"/>
<evidence type="ECO:0000313" key="1">
    <source>
        <dbReference type="EMBL" id="BBO32088.1"/>
    </source>
</evidence>
<accession>A0A5K7X6D0</accession>
<protein>
    <submittedName>
        <fullName evidence="1">Uncharacterized protein</fullName>
    </submittedName>
</protein>
<dbReference type="AlphaFoldDB" id="A0A5K7X6D0"/>
<organism evidence="1 2">
    <name type="scientific">Lacipirellula parvula</name>
    <dbReference type="NCBI Taxonomy" id="2650471"/>
    <lineage>
        <taxon>Bacteria</taxon>
        <taxon>Pseudomonadati</taxon>
        <taxon>Planctomycetota</taxon>
        <taxon>Planctomycetia</taxon>
        <taxon>Pirellulales</taxon>
        <taxon>Lacipirellulaceae</taxon>
        <taxon>Lacipirellula</taxon>
    </lineage>
</organism>
<keyword evidence="2" id="KW-1185">Reference proteome</keyword>
<proteinExistence type="predicted"/>
<dbReference type="Proteomes" id="UP000326837">
    <property type="component" value="Chromosome"/>
</dbReference>
<name>A0A5K7X6D0_9BACT</name>
<gene>
    <name evidence="1" type="ORF">PLANPX_1700</name>
</gene>
<sequence length="62" mass="6265">MRKRAHEGALLSNGVVAASAVAVKQLTASQTFATNAYGCAVGDWSGHFCAETGADGESPPAK</sequence>
<dbReference type="EMBL" id="AP021861">
    <property type="protein sequence ID" value="BBO32088.1"/>
    <property type="molecule type" value="Genomic_DNA"/>
</dbReference>
<reference evidence="2" key="1">
    <citation type="submission" date="2019-10" db="EMBL/GenBank/DDBJ databases">
        <title>Lacipirellula parvula gen. nov., sp. nov., representing a lineage of planctomycetes widespread in freshwater anoxic habitats, and description of the family Lacipirellulaceae.</title>
        <authorList>
            <person name="Dedysh S.N."/>
            <person name="Kulichevskaya I.S."/>
            <person name="Beletsky A.V."/>
            <person name="Rakitin A.L."/>
            <person name="Mardanov A.V."/>
            <person name="Ivanova A.A."/>
            <person name="Saltykova V.X."/>
            <person name="Rijpstra W.I.C."/>
            <person name="Sinninghe Damste J.S."/>
            <person name="Ravin N.V."/>
        </authorList>
    </citation>
    <scope>NUCLEOTIDE SEQUENCE [LARGE SCALE GENOMIC DNA]</scope>
    <source>
        <strain evidence="2">PX69</strain>
    </source>
</reference>